<evidence type="ECO:0000313" key="3">
    <source>
        <dbReference type="Proteomes" id="UP000664167"/>
    </source>
</evidence>
<evidence type="ECO:0000259" key="1">
    <source>
        <dbReference type="Pfam" id="PF00899"/>
    </source>
</evidence>
<proteinExistence type="predicted"/>
<evidence type="ECO:0000313" key="2">
    <source>
        <dbReference type="EMBL" id="MBO0515765.1"/>
    </source>
</evidence>
<gene>
    <name evidence="2" type="ORF">J0695_28845</name>
</gene>
<name>A0A939JKX1_9ACTN</name>
<dbReference type="InterPro" id="IPR035985">
    <property type="entry name" value="Ubiquitin-activating_enz"/>
</dbReference>
<protein>
    <submittedName>
        <fullName evidence="2">ThiF family adenylyltransferase</fullName>
    </submittedName>
</protein>
<dbReference type="InterPro" id="IPR000594">
    <property type="entry name" value="ThiF_NAD_FAD-bd"/>
</dbReference>
<dbReference type="PANTHER" id="PTHR43267">
    <property type="entry name" value="TRNA THREONYLCARBAMOYLADENOSINE DEHYDRATASE"/>
    <property type="match status" value="1"/>
</dbReference>
<dbReference type="RefSeq" id="WP_206966878.1">
    <property type="nucleotide sequence ID" value="NZ_BAAAJJ010000003.1"/>
</dbReference>
<dbReference type="GO" id="GO:0061503">
    <property type="term" value="F:tRNA threonylcarbamoyladenosine dehydratase"/>
    <property type="evidence" value="ECO:0007669"/>
    <property type="project" value="TreeGrafter"/>
</dbReference>
<dbReference type="Proteomes" id="UP000664167">
    <property type="component" value="Unassembled WGS sequence"/>
</dbReference>
<dbReference type="GO" id="GO:0061504">
    <property type="term" value="P:cyclic threonylcarbamoyladenosine biosynthetic process"/>
    <property type="evidence" value="ECO:0007669"/>
    <property type="project" value="TreeGrafter"/>
</dbReference>
<feature type="domain" description="THIF-type NAD/FAD binding fold" evidence="1">
    <location>
        <begin position="269"/>
        <end position="411"/>
    </location>
</feature>
<organism evidence="2 3">
    <name type="scientific">Streptomyces beijiangensis</name>
    <dbReference type="NCBI Taxonomy" id="163361"/>
    <lineage>
        <taxon>Bacteria</taxon>
        <taxon>Bacillati</taxon>
        <taxon>Actinomycetota</taxon>
        <taxon>Actinomycetes</taxon>
        <taxon>Kitasatosporales</taxon>
        <taxon>Streptomycetaceae</taxon>
        <taxon>Streptomyces</taxon>
    </lineage>
</organism>
<keyword evidence="2" id="KW-0548">Nucleotidyltransferase</keyword>
<dbReference type="CDD" id="cd01483">
    <property type="entry name" value="E1_enzyme_family"/>
    <property type="match status" value="1"/>
</dbReference>
<dbReference type="Gene3D" id="3.40.50.720">
    <property type="entry name" value="NAD(P)-binding Rossmann-like Domain"/>
    <property type="match status" value="1"/>
</dbReference>
<dbReference type="Pfam" id="PF00899">
    <property type="entry name" value="ThiF"/>
    <property type="match status" value="1"/>
</dbReference>
<keyword evidence="3" id="KW-1185">Reference proteome</keyword>
<dbReference type="SUPFAM" id="SSF69572">
    <property type="entry name" value="Activating enzymes of the ubiquitin-like proteins"/>
    <property type="match status" value="1"/>
</dbReference>
<reference evidence="2" key="1">
    <citation type="submission" date="2021-03" db="EMBL/GenBank/DDBJ databases">
        <title>Streptomyces poriferae sp. nov., a novel marine sponge-derived Actinobacteria species with anti-MRSA activity.</title>
        <authorList>
            <person name="Sandoval-Powers M."/>
            <person name="Kralova S."/>
            <person name="Nguyen G.-S."/>
            <person name="Fawwal D."/>
            <person name="Degnes K."/>
            <person name="Klinkenberg G."/>
            <person name="Sletta H."/>
            <person name="Wentzel A."/>
            <person name="Liles M.R."/>
        </authorList>
    </citation>
    <scope>NUCLEOTIDE SEQUENCE</scope>
    <source>
        <strain evidence="2">DSM 41794</strain>
    </source>
</reference>
<dbReference type="AlphaFoldDB" id="A0A939JKX1"/>
<dbReference type="EMBL" id="JAFLRJ010000324">
    <property type="protein sequence ID" value="MBO0515765.1"/>
    <property type="molecule type" value="Genomic_DNA"/>
</dbReference>
<comment type="caution">
    <text evidence="2">The sequence shown here is derived from an EMBL/GenBank/DDBJ whole genome shotgun (WGS) entry which is preliminary data.</text>
</comment>
<dbReference type="GO" id="GO:0016779">
    <property type="term" value="F:nucleotidyltransferase activity"/>
    <property type="evidence" value="ECO:0007669"/>
    <property type="project" value="UniProtKB-KW"/>
</dbReference>
<dbReference type="PANTHER" id="PTHR43267:SF3">
    <property type="entry name" value="THIF PROTEIN"/>
    <property type="match status" value="1"/>
</dbReference>
<accession>A0A939JKX1</accession>
<dbReference type="InterPro" id="IPR045886">
    <property type="entry name" value="ThiF/MoeB/HesA"/>
</dbReference>
<sequence>MTSVGFDEYVAYARLLFEEGLIRAGFHEVEAGWEGPVPHSAGTTRVVIDLPPRFPFRPPRVVPVDHDTVPWSWHRDPDGALCLVAEEDHDGLWWMEAPAFFEHVTAWFEHADTGWMDDRPDLDLDRYFRQSADRRLYLYDDLGQYLNRSVRFSPASNNTMRIRHGTRPRNALKQSKDRFGYVADLGEVDVPPRTWADICARLGSNADVDRRIRQQSAAVVVLVYRRGTHEGAIVLDVTPTKEGGTAVTRLRSGADTEVARSARAGVLAAELRESKVAVVGVGALGSFIADMLVRSGVRHLTLIDDDVVMPGNLVRHLVGPDAVGLPKAEAVKRHLVRHNGAPAGGIDTINSTLTSGAEAVDQLRNHDLVVNATADFATTALLHVSAVTLGTRVLSAALQNDGRTYRIDVLPPIDAAAPLPPSTTGADTEAPQLFEAGCGSPISPTPPHAVIEAAAATVRHAVGLLVDHPLHPAGETRHLHSAPQGSHHQ</sequence>
<keyword evidence="2" id="KW-0808">Transferase</keyword>
<dbReference type="GO" id="GO:0008641">
    <property type="term" value="F:ubiquitin-like modifier activating enzyme activity"/>
    <property type="evidence" value="ECO:0007669"/>
    <property type="project" value="InterPro"/>
</dbReference>